<keyword evidence="5" id="KW-0539">Nucleus</keyword>
<keyword evidence="2" id="KW-0677">Repeat</keyword>
<feature type="domain" description="C2H2-type" evidence="8">
    <location>
        <begin position="136"/>
        <end position="167"/>
    </location>
</feature>
<dbReference type="FunFam" id="3.30.160.60:FF:000690">
    <property type="entry name" value="Zinc finger protein 354C"/>
    <property type="match status" value="1"/>
</dbReference>
<feature type="region of interest" description="Disordered" evidence="7">
    <location>
        <begin position="68"/>
        <end position="103"/>
    </location>
</feature>
<evidence type="ECO:0000256" key="7">
    <source>
        <dbReference type="SAM" id="MobiDB-lite"/>
    </source>
</evidence>
<protein>
    <recommendedName>
        <fullName evidence="8">C2H2-type domain-containing protein</fullName>
    </recommendedName>
</protein>
<dbReference type="Ensembl" id="ENSXCOT00000011404.1">
    <property type="protein sequence ID" value="ENSXCOP00000011273.1"/>
    <property type="gene ID" value="ENSXCOG00000008511.1"/>
</dbReference>
<dbReference type="AlphaFoldDB" id="A0A3B5LGL1"/>
<feature type="compositionally biased region" description="Polar residues" evidence="7">
    <location>
        <begin position="78"/>
        <end position="88"/>
    </location>
</feature>
<dbReference type="PROSITE" id="PS00028">
    <property type="entry name" value="ZINC_FINGER_C2H2_1"/>
    <property type="match status" value="2"/>
</dbReference>
<keyword evidence="4" id="KW-0862">Zinc</keyword>
<dbReference type="PANTHER" id="PTHR24377">
    <property type="entry name" value="IP01015P-RELATED"/>
    <property type="match status" value="1"/>
</dbReference>
<dbReference type="GO" id="GO:0008270">
    <property type="term" value="F:zinc ion binding"/>
    <property type="evidence" value="ECO:0007669"/>
    <property type="project" value="UniProtKB-KW"/>
</dbReference>
<feature type="domain" description="C2H2-type" evidence="8">
    <location>
        <begin position="8"/>
        <end position="35"/>
    </location>
</feature>
<dbReference type="InterPro" id="IPR013087">
    <property type="entry name" value="Znf_C2H2_type"/>
</dbReference>
<dbReference type="Gene3D" id="3.30.160.60">
    <property type="entry name" value="Classic Zinc Finger"/>
    <property type="match status" value="3"/>
</dbReference>
<evidence type="ECO:0000256" key="5">
    <source>
        <dbReference type="ARBA" id="ARBA00023242"/>
    </source>
</evidence>
<keyword evidence="1" id="KW-0479">Metal-binding</keyword>
<proteinExistence type="predicted"/>
<evidence type="ECO:0000256" key="3">
    <source>
        <dbReference type="ARBA" id="ARBA00022771"/>
    </source>
</evidence>
<reference evidence="9" key="1">
    <citation type="submission" date="2025-08" db="UniProtKB">
        <authorList>
            <consortium name="Ensembl"/>
        </authorList>
    </citation>
    <scope>IDENTIFICATION</scope>
</reference>
<dbReference type="Pfam" id="PF00096">
    <property type="entry name" value="zf-C2H2"/>
    <property type="match status" value="3"/>
</dbReference>
<dbReference type="SUPFAM" id="SSF57667">
    <property type="entry name" value="beta-beta-alpha zinc fingers"/>
    <property type="match status" value="2"/>
</dbReference>
<evidence type="ECO:0000313" key="10">
    <source>
        <dbReference type="Proteomes" id="UP000261380"/>
    </source>
</evidence>
<evidence type="ECO:0000256" key="6">
    <source>
        <dbReference type="PROSITE-ProRule" id="PRU00042"/>
    </source>
</evidence>
<feature type="domain" description="C2H2-type" evidence="8">
    <location>
        <begin position="108"/>
        <end position="135"/>
    </location>
</feature>
<feature type="compositionally biased region" description="Acidic residues" evidence="7">
    <location>
        <begin position="89"/>
        <end position="102"/>
    </location>
</feature>
<accession>A0A3B5LGL1</accession>
<evidence type="ECO:0000313" key="9">
    <source>
        <dbReference type="Ensembl" id="ENSXCOP00000011273.1"/>
    </source>
</evidence>
<evidence type="ECO:0000256" key="4">
    <source>
        <dbReference type="ARBA" id="ARBA00022833"/>
    </source>
</evidence>
<organism evidence="9 10">
    <name type="scientific">Xiphophorus couchianus</name>
    <name type="common">Monterrey platyfish</name>
    <dbReference type="NCBI Taxonomy" id="32473"/>
    <lineage>
        <taxon>Eukaryota</taxon>
        <taxon>Metazoa</taxon>
        <taxon>Chordata</taxon>
        <taxon>Craniata</taxon>
        <taxon>Vertebrata</taxon>
        <taxon>Euteleostomi</taxon>
        <taxon>Actinopterygii</taxon>
        <taxon>Neopterygii</taxon>
        <taxon>Teleostei</taxon>
        <taxon>Neoteleostei</taxon>
        <taxon>Acanthomorphata</taxon>
        <taxon>Ovalentaria</taxon>
        <taxon>Atherinomorphae</taxon>
        <taxon>Cyprinodontiformes</taxon>
        <taxon>Poeciliidae</taxon>
        <taxon>Poeciliinae</taxon>
        <taxon>Xiphophorus</taxon>
    </lineage>
</organism>
<keyword evidence="10" id="KW-1185">Reference proteome</keyword>
<dbReference type="PROSITE" id="PS50157">
    <property type="entry name" value="ZINC_FINGER_C2H2_2"/>
    <property type="match status" value="3"/>
</dbReference>
<dbReference type="InterPro" id="IPR050826">
    <property type="entry name" value="Krueppel_C2H2_ZnFinger"/>
</dbReference>
<reference evidence="9" key="2">
    <citation type="submission" date="2025-09" db="UniProtKB">
        <authorList>
            <consortium name="Ensembl"/>
        </authorList>
    </citation>
    <scope>IDENTIFICATION</scope>
</reference>
<dbReference type="SMART" id="SM00355">
    <property type="entry name" value="ZnF_C2H2"/>
    <property type="match status" value="3"/>
</dbReference>
<sequence length="167" mass="18890">MSGTSDQFVCQKCNMCFSNRAGLIGHQRAHATKTPYKCEKSFTDVYASKRSLYRHYKKWHPKEIGDIRSANLQRGGADQQSSSHVSTNDSDEDQNLDSDSDSDSAPYFPCHVCGKTFPTSESLEDHQLCHLGKKPHECAECGKCFFQASQLQQHQQINKRGETHNEM</sequence>
<evidence type="ECO:0000259" key="8">
    <source>
        <dbReference type="PROSITE" id="PS50157"/>
    </source>
</evidence>
<evidence type="ECO:0000256" key="2">
    <source>
        <dbReference type="ARBA" id="ARBA00022737"/>
    </source>
</evidence>
<dbReference type="GeneTree" id="ENSGT01150000286939"/>
<evidence type="ECO:0000256" key="1">
    <source>
        <dbReference type="ARBA" id="ARBA00022723"/>
    </source>
</evidence>
<dbReference type="Proteomes" id="UP000261380">
    <property type="component" value="Unplaced"/>
</dbReference>
<keyword evidence="3 6" id="KW-0863">Zinc-finger</keyword>
<dbReference type="InterPro" id="IPR036236">
    <property type="entry name" value="Znf_C2H2_sf"/>
</dbReference>
<name>A0A3B5LGL1_9TELE</name>